<dbReference type="PANTHER" id="PTHR22897:SF7">
    <property type="entry name" value="SULFHYDRYL OXIDASE 2"/>
    <property type="match status" value="1"/>
</dbReference>
<dbReference type="GO" id="GO:0016971">
    <property type="term" value="F:flavin-dependent sulfhydryl oxidase activity"/>
    <property type="evidence" value="ECO:0007669"/>
    <property type="project" value="InterPro"/>
</dbReference>
<evidence type="ECO:0000256" key="2">
    <source>
        <dbReference type="ARBA" id="ARBA00006041"/>
    </source>
</evidence>
<keyword evidence="8" id="KW-0325">Glycoprotein</keyword>
<evidence type="ECO:0000256" key="8">
    <source>
        <dbReference type="ARBA" id="ARBA00023180"/>
    </source>
</evidence>
<dbReference type="Pfam" id="PF00085">
    <property type="entry name" value="Thioredoxin"/>
    <property type="match status" value="1"/>
</dbReference>
<keyword evidence="5 10" id="KW-0274">FAD</keyword>
<keyword evidence="10" id="KW-0472">Membrane</keyword>
<evidence type="ECO:0000313" key="15">
    <source>
        <dbReference type="Proteomes" id="UP000034805"/>
    </source>
</evidence>
<evidence type="ECO:0000256" key="4">
    <source>
        <dbReference type="ARBA" id="ARBA00022729"/>
    </source>
</evidence>
<dbReference type="SUPFAM" id="SSF52833">
    <property type="entry name" value="Thioredoxin-like"/>
    <property type="match status" value="1"/>
</dbReference>
<evidence type="ECO:0000256" key="1">
    <source>
        <dbReference type="ARBA" id="ARBA00001974"/>
    </source>
</evidence>
<evidence type="ECO:0000313" key="14">
    <source>
        <dbReference type="EMBL" id="KPP64268.1"/>
    </source>
</evidence>
<dbReference type="Gene3D" id="3.40.30.10">
    <property type="entry name" value="Glutaredoxin"/>
    <property type="match status" value="2"/>
</dbReference>
<dbReference type="SUPFAM" id="SSF69000">
    <property type="entry name" value="FAD-dependent thiol oxidase"/>
    <property type="match status" value="1"/>
</dbReference>
<comment type="cofactor">
    <cofactor evidence="1 10">
        <name>FAD</name>
        <dbReference type="ChEBI" id="CHEBI:57692"/>
    </cofactor>
</comment>
<dbReference type="InterPro" id="IPR013766">
    <property type="entry name" value="Thioredoxin_domain"/>
</dbReference>
<dbReference type="InterPro" id="IPR017905">
    <property type="entry name" value="ERV/ALR_sulphydryl_oxidase"/>
</dbReference>
<protein>
    <recommendedName>
        <fullName evidence="10">Sulfhydryl oxidase</fullName>
        <ecNumber evidence="10">1.8.3.2</ecNumber>
    </recommendedName>
</protein>
<keyword evidence="4" id="KW-0732">Signal</keyword>
<sequence length="644" mass="73503">MPLRGVRGARLYSEEDPLTILTSDTLKETLRNSSTAWLIQFYSSWCGHCIQYSPTWKALAGDVKDWEQAIRIGVLDCAHEKNFEICKEFGIHFYPTFRYFKAHSSSSDIGKTYRGADRELQTVRQLMVNFLQNHTRDDWPAGCPPLEPARSADILSLMGLKTDHYTAVIIEDEDSYVGREVILDLMAYDGVIVRRVLNTERTFMEKLGISSVPAAYLFRPNGTHKLMDVQKSLRFFFSSFLKLLPGVRRKQGPSALENAGGSRGQDSVEVWKEFDNGHRSKVYMADMESGLHYLFRVELASHQTLEGEELKTFKDFVTVVAKLFPGRQSVVKLLETLLEWLVSLPLERIPYDAILDLVNNKMRISGMFLSEKLQWVGCQGSRPELRGYPCSLWTLFHTLTVQASLRPDALANTGLEEDPLAVLQTMRRYIRSFFGCRECGQHFEAMAKESLEQVKSLDEAVLWLWRKHNQVNSRLAGALSEDPHFPKTQWPTPDLCPACHEEQEGLHVWNENKVLAFLKQHYSSGNISPKYTSSNSPDMLPIQDKNAGLSSDEKPQGNQGGSLAPGGFPTRERQHGLDVPREASVNARKEPKPSMTFLVLGFSSLDMSLCVLLYAFSCVFLMLMFFFFRIRSKRWKVRYNRLYV</sequence>
<dbReference type="FunFam" id="1.20.120.1960:FF:000001">
    <property type="entry name" value="Sulfhydryl oxidase"/>
    <property type="match status" value="1"/>
</dbReference>
<evidence type="ECO:0000256" key="10">
    <source>
        <dbReference type="RuleBase" id="RU371123"/>
    </source>
</evidence>
<dbReference type="EC" id="1.8.3.2" evidence="10"/>
<dbReference type="Pfam" id="PF04777">
    <property type="entry name" value="Evr1_Alr"/>
    <property type="match status" value="1"/>
</dbReference>
<proteinExistence type="inferred from homology"/>
<dbReference type="PANTHER" id="PTHR22897">
    <property type="entry name" value="QUIESCIN Q6-RELATED SULFHYDRYL OXIDASE"/>
    <property type="match status" value="1"/>
</dbReference>
<evidence type="ECO:0000256" key="11">
    <source>
        <dbReference type="SAM" id="MobiDB-lite"/>
    </source>
</evidence>
<dbReference type="Gene3D" id="1.20.120.1960">
    <property type="entry name" value="QSOX sulfhydryl oxidase domain"/>
    <property type="match status" value="1"/>
</dbReference>
<evidence type="ECO:0000256" key="6">
    <source>
        <dbReference type="ARBA" id="ARBA00023002"/>
    </source>
</evidence>
<evidence type="ECO:0000259" key="13">
    <source>
        <dbReference type="PROSITE" id="PS51352"/>
    </source>
</evidence>
<dbReference type="CDD" id="cd02992">
    <property type="entry name" value="PDI_a_QSOX"/>
    <property type="match status" value="1"/>
</dbReference>
<gene>
    <name evidence="14" type="ORF">Z043_117408</name>
</gene>
<dbReference type="Pfam" id="PF18108">
    <property type="entry name" value="QSOX_Trx1"/>
    <property type="match status" value="1"/>
</dbReference>
<dbReference type="InterPro" id="IPR036249">
    <property type="entry name" value="Thioredoxin-like_sf"/>
</dbReference>
<dbReference type="InterPro" id="IPR040986">
    <property type="entry name" value="QSOX_FAD-bd_dom"/>
</dbReference>
<dbReference type="GO" id="GO:0005615">
    <property type="term" value="C:extracellular space"/>
    <property type="evidence" value="ECO:0007669"/>
    <property type="project" value="TreeGrafter"/>
</dbReference>
<dbReference type="FunFam" id="3.40.30.10:FF:000080">
    <property type="entry name" value="Sulfhydryl oxidase"/>
    <property type="match status" value="1"/>
</dbReference>
<dbReference type="GO" id="GO:0006457">
    <property type="term" value="P:protein folding"/>
    <property type="evidence" value="ECO:0007669"/>
    <property type="project" value="TreeGrafter"/>
</dbReference>
<keyword evidence="6 10" id="KW-0560">Oxidoreductase</keyword>
<dbReference type="FunFam" id="3.40.30.10:FF:000073">
    <property type="entry name" value="Sulfhydryl oxidase"/>
    <property type="match status" value="1"/>
</dbReference>
<evidence type="ECO:0000256" key="3">
    <source>
        <dbReference type="ARBA" id="ARBA00022630"/>
    </source>
</evidence>
<dbReference type="GO" id="GO:0000139">
    <property type="term" value="C:Golgi membrane"/>
    <property type="evidence" value="ECO:0007669"/>
    <property type="project" value="TreeGrafter"/>
</dbReference>
<comment type="similarity">
    <text evidence="2 10">Belongs to the quiescin-sulfhydryl oxidase (QSOX) family.</text>
</comment>
<feature type="compositionally biased region" description="Basic and acidic residues" evidence="11">
    <location>
        <begin position="570"/>
        <end position="586"/>
    </location>
</feature>
<feature type="domain" description="ERV/ALR sulfhydryl oxidase" evidence="12">
    <location>
        <begin position="381"/>
        <end position="490"/>
    </location>
</feature>
<comment type="caution">
    <text evidence="14">The sequence shown here is derived from an EMBL/GenBank/DDBJ whole genome shotgun (WGS) entry which is preliminary data.</text>
</comment>
<dbReference type="GO" id="GO:0003756">
    <property type="term" value="F:protein disulfide isomerase activity"/>
    <property type="evidence" value="ECO:0007669"/>
    <property type="project" value="TreeGrafter"/>
</dbReference>
<reference evidence="14 15" key="1">
    <citation type="submission" date="2015-08" db="EMBL/GenBank/DDBJ databases">
        <title>The genome of the Asian arowana (Scleropages formosus).</title>
        <authorList>
            <person name="Tan M.H."/>
            <person name="Gan H.M."/>
            <person name="Croft L.J."/>
            <person name="Austin C.M."/>
        </authorList>
    </citation>
    <scope>NUCLEOTIDE SEQUENCE [LARGE SCALE GENOMIC DNA]</scope>
    <source>
        <strain evidence="14">Aro1</strain>
    </source>
</reference>
<keyword evidence="3 10" id="KW-0285">Flavoprotein</keyword>
<feature type="transmembrane region" description="Helical" evidence="10">
    <location>
        <begin position="595"/>
        <end position="628"/>
    </location>
</feature>
<evidence type="ECO:0000256" key="5">
    <source>
        <dbReference type="ARBA" id="ARBA00022827"/>
    </source>
</evidence>
<accession>A0A0P7YD82</accession>
<evidence type="ECO:0000256" key="7">
    <source>
        <dbReference type="ARBA" id="ARBA00023157"/>
    </source>
</evidence>
<dbReference type="InterPro" id="IPR042568">
    <property type="entry name" value="QSOX_FAD-bd_sf"/>
</dbReference>
<name>A0A0P7YD82_SCLFO</name>
<dbReference type="Pfam" id="PF18371">
    <property type="entry name" value="FAD_SOX"/>
    <property type="match status" value="1"/>
</dbReference>
<dbReference type="Proteomes" id="UP000034805">
    <property type="component" value="Unassembled WGS sequence"/>
</dbReference>
<dbReference type="InterPro" id="IPR039798">
    <property type="entry name" value="Sulfhydryl_oxidase"/>
</dbReference>
<evidence type="ECO:0000259" key="12">
    <source>
        <dbReference type="PROSITE" id="PS51324"/>
    </source>
</evidence>
<organism evidence="14 15">
    <name type="scientific">Scleropages formosus</name>
    <name type="common">Asian bonytongue</name>
    <name type="synonym">Osteoglossum formosum</name>
    <dbReference type="NCBI Taxonomy" id="113540"/>
    <lineage>
        <taxon>Eukaryota</taxon>
        <taxon>Metazoa</taxon>
        <taxon>Chordata</taxon>
        <taxon>Craniata</taxon>
        <taxon>Vertebrata</taxon>
        <taxon>Euteleostomi</taxon>
        <taxon>Actinopterygii</taxon>
        <taxon>Neopterygii</taxon>
        <taxon>Teleostei</taxon>
        <taxon>Osteoglossocephala</taxon>
        <taxon>Osteoglossomorpha</taxon>
        <taxon>Osteoglossiformes</taxon>
        <taxon>Osteoglossidae</taxon>
        <taxon>Scleropages</taxon>
    </lineage>
</organism>
<keyword evidence="10" id="KW-0812">Transmembrane</keyword>
<dbReference type="AlphaFoldDB" id="A0A0P7YD82"/>
<dbReference type="EMBL" id="JARO02007171">
    <property type="protein sequence ID" value="KPP64268.1"/>
    <property type="molecule type" value="Genomic_DNA"/>
</dbReference>
<dbReference type="STRING" id="113540.ENSSFOP00015055567"/>
<keyword evidence="7" id="KW-1015">Disulfide bond</keyword>
<feature type="domain" description="Thioredoxin" evidence="13">
    <location>
        <begin position="1"/>
        <end position="132"/>
    </location>
</feature>
<dbReference type="FunFam" id="1.20.120.310:FF:000001">
    <property type="entry name" value="Sulfhydryl oxidase"/>
    <property type="match status" value="1"/>
</dbReference>
<comment type="catalytic activity">
    <reaction evidence="9 10">
        <text>2 R'C(R)SH + O2 = R'C(R)S-S(R)CR' + H2O2</text>
        <dbReference type="Rhea" id="RHEA:17357"/>
        <dbReference type="ChEBI" id="CHEBI:15379"/>
        <dbReference type="ChEBI" id="CHEBI:16240"/>
        <dbReference type="ChEBI" id="CHEBI:16520"/>
        <dbReference type="ChEBI" id="CHEBI:17412"/>
        <dbReference type="EC" id="1.8.3.2"/>
    </reaction>
</comment>
<evidence type="ECO:0000256" key="9">
    <source>
        <dbReference type="ARBA" id="ARBA00048864"/>
    </source>
</evidence>
<dbReference type="InterPro" id="IPR041269">
    <property type="entry name" value="QSOX_Trx1"/>
</dbReference>
<dbReference type="InterPro" id="IPR036774">
    <property type="entry name" value="ERV/ALR_sulphydryl_oxid_sf"/>
</dbReference>
<keyword evidence="10" id="KW-1133">Transmembrane helix</keyword>
<dbReference type="PROSITE" id="PS51352">
    <property type="entry name" value="THIOREDOXIN_2"/>
    <property type="match status" value="1"/>
</dbReference>
<feature type="region of interest" description="Disordered" evidence="11">
    <location>
        <begin position="530"/>
        <end position="586"/>
    </location>
</feature>
<comment type="function">
    <text evidence="10">Catalyzes the oxidation of sulfhydryl groups in peptide and protein thiols to disulfides with the reduction of oxygen to hydrogen peroxide.</text>
</comment>
<dbReference type="Gene3D" id="1.20.120.310">
    <property type="entry name" value="ERV/ALR sulfhydryl oxidase domain"/>
    <property type="match status" value="1"/>
</dbReference>
<dbReference type="PROSITE" id="PS51324">
    <property type="entry name" value="ERV_ALR"/>
    <property type="match status" value="1"/>
</dbReference>